<dbReference type="Pfam" id="PF00196">
    <property type="entry name" value="GerE"/>
    <property type="match status" value="1"/>
</dbReference>
<proteinExistence type="predicted"/>
<gene>
    <name evidence="5" type="ORF">M9978_17200</name>
</gene>
<evidence type="ECO:0000256" key="2">
    <source>
        <dbReference type="ARBA" id="ARBA00023125"/>
    </source>
</evidence>
<sequence>MHSNLHEEINRFLSAHDSDQLQERLEAATHDLGFKWYAMGHHVDLRGSPEDALRLSNYPTEWIERSLSERYYANDPIHRASTRTATGFLWSEVSSLIRLTRRDRDILKAASSHGLGDGFTVPVHVPGEYRGTCSFGTTSLDHLARGALPVASMISSYAFEAGRRILRVQRRTAEPSADVPMLTDRQRDTLVLVARGKADPEIATLLGISPATAHEHVENVRRLYGNAQRPFLVVRALFDGQISFSEVLRR</sequence>
<dbReference type="InterPro" id="IPR005143">
    <property type="entry name" value="TF_LuxR_autoind-bd_dom"/>
</dbReference>
<evidence type="ECO:0000259" key="4">
    <source>
        <dbReference type="SMART" id="SM00421"/>
    </source>
</evidence>
<dbReference type="InterPro" id="IPR036388">
    <property type="entry name" value="WH-like_DNA-bd_sf"/>
</dbReference>
<dbReference type="RefSeq" id="WP_254295357.1">
    <property type="nucleotide sequence ID" value="NZ_JAMLDX010000015.1"/>
</dbReference>
<name>A0A9X2KMX4_9SPHN</name>
<keyword evidence="3" id="KW-0804">Transcription</keyword>
<comment type="caution">
    <text evidence="5">The sequence shown here is derived from an EMBL/GenBank/DDBJ whole genome shotgun (WGS) entry which is preliminary data.</text>
</comment>
<reference evidence="5" key="1">
    <citation type="submission" date="2022-05" db="EMBL/GenBank/DDBJ databases">
        <title>Sphingomonas sp. strain MG17 Genome sequencing and assembly.</title>
        <authorList>
            <person name="Kim I."/>
        </authorList>
    </citation>
    <scope>NUCLEOTIDE SEQUENCE</scope>
    <source>
        <strain evidence="5">MG17</strain>
    </source>
</reference>
<keyword evidence="1" id="KW-0805">Transcription regulation</keyword>
<accession>A0A9X2KMX4</accession>
<dbReference type="InterPro" id="IPR016032">
    <property type="entry name" value="Sig_transdc_resp-reg_C-effctor"/>
</dbReference>
<dbReference type="Proteomes" id="UP001139451">
    <property type="component" value="Unassembled WGS sequence"/>
</dbReference>
<dbReference type="InterPro" id="IPR036693">
    <property type="entry name" value="TF_LuxR_autoind-bd_dom_sf"/>
</dbReference>
<evidence type="ECO:0000256" key="1">
    <source>
        <dbReference type="ARBA" id="ARBA00023015"/>
    </source>
</evidence>
<dbReference type="Gene3D" id="3.30.450.80">
    <property type="entry name" value="Transcription factor LuxR-like, autoinducer-binding domain"/>
    <property type="match status" value="1"/>
</dbReference>
<feature type="domain" description="HTH luxR-type" evidence="4">
    <location>
        <begin position="179"/>
        <end position="236"/>
    </location>
</feature>
<dbReference type="GO" id="GO:0006355">
    <property type="term" value="P:regulation of DNA-templated transcription"/>
    <property type="evidence" value="ECO:0007669"/>
    <property type="project" value="InterPro"/>
</dbReference>
<organism evidence="5 6">
    <name type="scientific">Sphingomonas tagetis</name>
    <dbReference type="NCBI Taxonomy" id="2949092"/>
    <lineage>
        <taxon>Bacteria</taxon>
        <taxon>Pseudomonadati</taxon>
        <taxon>Pseudomonadota</taxon>
        <taxon>Alphaproteobacteria</taxon>
        <taxon>Sphingomonadales</taxon>
        <taxon>Sphingomonadaceae</taxon>
        <taxon>Sphingomonas</taxon>
    </lineage>
</organism>
<protein>
    <submittedName>
        <fullName evidence="5">LuxR family transcriptional regulator</fullName>
    </submittedName>
</protein>
<dbReference type="InterPro" id="IPR000792">
    <property type="entry name" value="Tscrpt_reg_LuxR_C"/>
</dbReference>
<dbReference type="GO" id="GO:0003677">
    <property type="term" value="F:DNA binding"/>
    <property type="evidence" value="ECO:0007669"/>
    <property type="project" value="UniProtKB-KW"/>
</dbReference>
<evidence type="ECO:0000313" key="5">
    <source>
        <dbReference type="EMBL" id="MCP3732162.1"/>
    </source>
</evidence>
<dbReference type="SMART" id="SM00421">
    <property type="entry name" value="HTH_LUXR"/>
    <property type="match status" value="1"/>
</dbReference>
<dbReference type="SUPFAM" id="SSF75516">
    <property type="entry name" value="Pheromone-binding domain of LuxR-like quorum-sensing transcription factors"/>
    <property type="match status" value="1"/>
</dbReference>
<keyword evidence="2" id="KW-0238">DNA-binding</keyword>
<dbReference type="Pfam" id="PF03472">
    <property type="entry name" value="Autoind_bind"/>
    <property type="match status" value="1"/>
</dbReference>
<dbReference type="EMBL" id="JAMLDX010000015">
    <property type="protein sequence ID" value="MCP3732162.1"/>
    <property type="molecule type" value="Genomic_DNA"/>
</dbReference>
<dbReference type="AlphaFoldDB" id="A0A9X2KMX4"/>
<evidence type="ECO:0000313" key="6">
    <source>
        <dbReference type="Proteomes" id="UP001139451"/>
    </source>
</evidence>
<dbReference type="Gene3D" id="1.10.10.10">
    <property type="entry name" value="Winged helix-like DNA-binding domain superfamily/Winged helix DNA-binding domain"/>
    <property type="match status" value="1"/>
</dbReference>
<keyword evidence="6" id="KW-1185">Reference proteome</keyword>
<dbReference type="PRINTS" id="PR00038">
    <property type="entry name" value="HTHLUXR"/>
</dbReference>
<evidence type="ECO:0000256" key="3">
    <source>
        <dbReference type="ARBA" id="ARBA00023163"/>
    </source>
</evidence>
<dbReference type="SUPFAM" id="SSF46894">
    <property type="entry name" value="C-terminal effector domain of the bipartite response regulators"/>
    <property type="match status" value="1"/>
</dbReference>